<evidence type="ECO:0000313" key="3">
    <source>
        <dbReference type="Proteomes" id="UP001180020"/>
    </source>
</evidence>
<gene>
    <name evidence="2" type="ORF">QJS10_CPB22g01314</name>
</gene>
<feature type="region of interest" description="Disordered" evidence="1">
    <location>
        <begin position="1"/>
        <end position="58"/>
    </location>
</feature>
<feature type="compositionally biased region" description="Basic and acidic residues" evidence="1">
    <location>
        <begin position="15"/>
        <end position="30"/>
    </location>
</feature>
<protein>
    <submittedName>
        <fullName evidence="2">Uncharacterized protein</fullName>
    </submittedName>
</protein>
<keyword evidence="3" id="KW-1185">Reference proteome</keyword>
<organism evidence="2 3">
    <name type="scientific">Acorus calamus</name>
    <name type="common">Sweet flag</name>
    <dbReference type="NCBI Taxonomy" id="4465"/>
    <lineage>
        <taxon>Eukaryota</taxon>
        <taxon>Viridiplantae</taxon>
        <taxon>Streptophyta</taxon>
        <taxon>Embryophyta</taxon>
        <taxon>Tracheophyta</taxon>
        <taxon>Spermatophyta</taxon>
        <taxon>Magnoliopsida</taxon>
        <taxon>Liliopsida</taxon>
        <taxon>Acoraceae</taxon>
        <taxon>Acorus</taxon>
    </lineage>
</organism>
<dbReference type="EMBL" id="JAUJYO010000022">
    <property type="protein sequence ID" value="KAK1282539.1"/>
    <property type="molecule type" value="Genomic_DNA"/>
</dbReference>
<evidence type="ECO:0000256" key="1">
    <source>
        <dbReference type="SAM" id="MobiDB-lite"/>
    </source>
</evidence>
<reference evidence="2" key="2">
    <citation type="submission" date="2023-06" db="EMBL/GenBank/DDBJ databases">
        <authorList>
            <person name="Ma L."/>
            <person name="Liu K.-W."/>
            <person name="Li Z."/>
            <person name="Hsiao Y.-Y."/>
            <person name="Qi Y."/>
            <person name="Fu T."/>
            <person name="Tang G."/>
            <person name="Zhang D."/>
            <person name="Sun W.-H."/>
            <person name="Liu D.-K."/>
            <person name="Li Y."/>
            <person name="Chen G.-Z."/>
            <person name="Liu X.-D."/>
            <person name="Liao X.-Y."/>
            <person name="Jiang Y.-T."/>
            <person name="Yu X."/>
            <person name="Hao Y."/>
            <person name="Huang J."/>
            <person name="Zhao X.-W."/>
            <person name="Ke S."/>
            <person name="Chen Y.-Y."/>
            <person name="Wu W.-L."/>
            <person name="Hsu J.-L."/>
            <person name="Lin Y.-F."/>
            <person name="Huang M.-D."/>
            <person name="Li C.-Y."/>
            <person name="Huang L."/>
            <person name="Wang Z.-W."/>
            <person name="Zhao X."/>
            <person name="Zhong W.-Y."/>
            <person name="Peng D.-H."/>
            <person name="Ahmad S."/>
            <person name="Lan S."/>
            <person name="Zhang J.-S."/>
            <person name="Tsai W.-C."/>
            <person name="Van De Peer Y."/>
            <person name="Liu Z.-J."/>
        </authorList>
    </citation>
    <scope>NUCLEOTIDE SEQUENCE</scope>
    <source>
        <strain evidence="2">CP</strain>
        <tissue evidence="2">Leaves</tissue>
    </source>
</reference>
<accession>A0AAV9C198</accession>
<proteinExistence type="predicted"/>
<name>A0AAV9C198_ACOCL</name>
<comment type="caution">
    <text evidence="2">The sequence shown here is derived from an EMBL/GenBank/DDBJ whole genome shotgun (WGS) entry which is preliminary data.</text>
</comment>
<sequence>MVGDEEVGAMDDGVGESHPKQRSVESESQYREASLLQSSQTAFMAETPPQCGGGFLNE</sequence>
<dbReference type="AlphaFoldDB" id="A0AAV9C198"/>
<evidence type="ECO:0000313" key="2">
    <source>
        <dbReference type="EMBL" id="KAK1282539.1"/>
    </source>
</evidence>
<dbReference type="Proteomes" id="UP001180020">
    <property type="component" value="Unassembled WGS sequence"/>
</dbReference>
<reference evidence="2" key="1">
    <citation type="journal article" date="2023" name="Nat. Commun.">
        <title>Diploid and tetraploid genomes of Acorus and the evolution of monocots.</title>
        <authorList>
            <person name="Ma L."/>
            <person name="Liu K.W."/>
            <person name="Li Z."/>
            <person name="Hsiao Y.Y."/>
            <person name="Qi Y."/>
            <person name="Fu T."/>
            <person name="Tang G.D."/>
            <person name="Zhang D."/>
            <person name="Sun W.H."/>
            <person name="Liu D.K."/>
            <person name="Li Y."/>
            <person name="Chen G.Z."/>
            <person name="Liu X.D."/>
            <person name="Liao X.Y."/>
            <person name="Jiang Y.T."/>
            <person name="Yu X."/>
            <person name="Hao Y."/>
            <person name="Huang J."/>
            <person name="Zhao X.W."/>
            <person name="Ke S."/>
            <person name="Chen Y.Y."/>
            <person name="Wu W.L."/>
            <person name="Hsu J.L."/>
            <person name="Lin Y.F."/>
            <person name="Huang M.D."/>
            <person name="Li C.Y."/>
            <person name="Huang L."/>
            <person name="Wang Z.W."/>
            <person name="Zhao X."/>
            <person name="Zhong W.Y."/>
            <person name="Peng D.H."/>
            <person name="Ahmad S."/>
            <person name="Lan S."/>
            <person name="Zhang J.S."/>
            <person name="Tsai W.C."/>
            <person name="Van de Peer Y."/>
            <person name="Liu Z.J."/>
        </authorList>
    </citation>
    <scope>NUCLEOTIDE SEQUENCE</scope>
    <source>
        <strain evidence="2">CP</strain>
    </source>
</reference>